<dbReference type="InterPro" id="IPR019660">
    <property type="entry name" value="Put_sensory_transdc_reg_YbjN"/>
</dbReference>
<accession>A0ABT1A1D1</accession>
<evidence type="ECO:0000313" key="1">
    <source>
        <dbReference type="EMBL" id="MCO1656807.1"/>
    </source>
</evidence>
<dbReference type="Gene3D" id="3.30.1460.10">
    <property type="match status" value="1"/>
</dbReference>
<comment type="caution">
    <text evidence="1">The sequence shown here is derived from an EMBL/GenBank/DDBJ whole genome shotgun (WGS) entry which is preliminary data.</text>
</comment>
<proteinExistence type="predicted"/>
<protein>
    <submittedName>
        <fullName evidence="1">YbjN domain-containing protein</fullName>
    </submittedName>
</protein>
<dbReference type="Proteomes" id="UP001165283">
    <property type="component" value="Unassembled WGS sequence"/>
</dbReference>
<dbReference type="EMBL" id="JAGSOV010000037">
    <property type="protein sequence ID" value="MCO1656807.1"/>
    <property type="molecule type" value="Genomic_DNA"/>
</dbReference>
<organism evidence="1 2">
    <name type="scientific">Pseudonocardia humida</name>
    <dbReference type="NCBI Taxonomy" id="2800819"/>
    <lineage>
        <taxon>Bacteria</taxon>
        <taxon>Bacillati</taxon>
        <taxon>Actinomycetota</taxon>
        <taxon>Actinomycetes</taxon>
        <taxon>Pseudonocardiales</taxon>
        <taxon>Pseudonocardiaceae</taxon>
        <taxon>Pseudonocardia</taxon>
    </lineage>
</organism>
<keyword evidence="2" id="KW-1185">Reference proteome</keyword>
<dbReference type="SUPFAM" id="SSF69635">
    <property type="entry name" value="Type III secretory system chaperone-like"/>
    <property type="match status" value="1"/>
</dbReference>
<evidence type="ECO:0000313" key="2">
    <source>
        <dbReference type="Proteomes" id="UP001165283"/>
    </source>
</evidence>
<dbReference type="Pfam" id="PF10722">
    <property type="entry name" value="YbjN"/>
    <property type="match status" value="1"/>
</dbReference>
<sequence length="161" mass="18432">MDEEQVDATLAAALADMDVEHHRRAPGEYMVTLPGTNRLQTHCWLVVRDHALFVQAFVCRKPDEAHEAVYRFLLQRNARLYGVHYALDRIGDIHLIGRISLRAVDADEVDRVLGQVLDAADNDFNTLLEIGFAGSIRREHAWRRERGESTANLRAFEHLFN</sequence>
<name>A0ABT1A1D1_9PSEU</name>
<reference evidence="1" key="1">
    <citation type="submission" date="2021-04" db="EMBL/GenBank/DDBJ databases">
        <title>Pseudonocardia sp. nov., isolated from sandy soil of mangrove forest.</title>
        <authorList>
            <person name="Zan Z."/>
            <person name="Huang R."/>
            <person name="Liu W."/>
        </authorList>
    </citation>
    <scope>NUCLEOTIDE SEQUENCE</scope>
    <source>
        <strain evidence="1">S2-4</strain>
    </source>
</reference>
<gene>
    <name evidence="1" type="ORF">KDL28_17245</name>
</gene>